<dbReference type="OrthoDB" id="3401376at2"/>
<name>A0A560W6V1_9MICO</name>
<gene>
    <name evidence="1" type="ORF">FB557_2613</name>
</gene>
<sequence>MIHWRRGQVRARTGGWGEASTWEVALEDGAVLPALAYDSLTGAPRPGDAVLLNITALRKGLGTGGHALVIALPDRLPEDAVGPGGADPAGHIVKARYTPQQTMVLALEEQESPWHEAMTEGAAAEGDLGGMPVVAAELHSALPAILAGVRSHRPDARVVYVMTDTGALPMALSRTVATLREAGVLHATITAGQAFGGEHEAITVHSALLAARHVLGADIAVVAQGPGNAGSGTPWGFSGIGHGEVLNAAHTLRGRGIAALRVSGADPRGRHRGLSHHAWAALARVLLGAADLAIPDDETVLPGLTEQVEALCADAAGAPRMVRVRSAGLDQALAELPVPMTTMGRDRLRDPAPFVVAAAAGRHAAGLLPSPLSRP</sequence>
<dbReference type="Proteomes" id="UP000315628">
    <property type="component" value="Unassembled WGS sequence"/>
</dbReference>
<dbReference type="AlphaFoldDB" id="A0A560W6V1"/>
<dbReference type="InterPro" id="IPR024479">
    <property type="entry name" value="DUF3866"/>
</dbReference>
<organism evidence="1 2">
    <name type="scientific">Marihabitans asiaticum</name>
    <dbReference type="NCBI Taxonomy" id="415218"/>
    <lineage>
        <taxon>Bacteria</taxon>
        <taxon>Bacillati</taxon>
        <taxon>Actinomycetota</taxon>
        <taxon>Actinomycetes</taxon>
        <taxon>Micrococcales</taxon>
        <taxon>Intrasporangiaceae</taxon>
        <taxon>Marihabitans</taxon>
    </lineage>
</organism>
<dbReference type="RefSeq" id="WP_144858046.1">
    <property type="nucleotide sequence ID" value="NZ_BAAAYT010000002.1"/>
</dbReference>
<comment type="caution">
    <text evidence="1">The sequence shown here is derived from an EMBL/GenBank/DDBJ whole genome shotgun (WGS) entry which is preliminary data.</text>
</comment>
<dbReference type="EMBL" id="VIUW01000005">
    <property type="protein sequence ID" value="TWD13225.1"/>
    <property type="molecule type" value="Genomic_DNA"/>
</dbReference>
<accession>A0A560W6V1</accession>
<evidence type="ECO:0000313" key="1">
    <source>
        <dbReference type="EMBL" id="TWD13225.1"/>
    </source>
</evidence>
<protein>
    <submittedName>
        <fullName evidence="1">Uncharacterized protein DUF3866</fullName>
    </submittedName>
</protein>
<keyword evidence="2" id="KW-1185">Reference proteome</keyword>
<evidence type="ECO:0000313" key="2">
    <source>
        <dbReference type="Proteomes" id="UP000315628"/>
    </source>
</evidence>
<reference evidence="1 2" key="1">
    <citation type="submission" date="2019-06" db="EMBL/GenBank/DDBJ databases">
        <title>Sequencing the genomes of 1000 actinobacteria strains.</title>
        <authorList>
            <person name="Klenk H.-P."/>
        </authorList>
    </citation>
    <scope>NUCLEOTIDE SEQUENCE [LARGE SCALE GENOMIC DNA]</scope>
    <source>
        <strain evidence="1 2">DSM 18935</strain>
    </source>
</reference>
<dbReference type="Pfam" id="PF12982">
    <property type="entry name" value="DUF3866"/>
    <property type="match status" value="1"/>
</dbReference>
<proteinExistence type="predicted"/>